<dbReference type="AlphaFoldDB" id="Q6IL33"/>
<protein>
    <submittedName>
        <fullName evidence="2">HDC10511</fullName>
    </submittedName>
</protein>
<evidence type="ECO:0000256" key="1">
    <source>
        <dbReference type="SAM" id="MobiDB-lite"/>
    </source>
</evidence>
<sequence length="95" mass="10214">MALRMRSSLQSFHRSPSPSPSLPMPKLKPILILIPIPIPIPNIPTPKSRAAFGGDPVAAEVLQKCAELASEPGQTNEQPASSRQRSALLQIRAVL</sequence>
<organism evidence="2">
    <name type="scientific">Drosophila melanogaster</name>
    <name type="common">Fruit fly</name>
    <dbReference type="NCBI Taxonomy" id="7227"/>
    <lineage>
        <taxon>Eukaryota</taxon>
        <taxon>Metazoa</taxon>
        <taxon>Ecdysozoa</taxon>
        <taxon>Arthropoda</taxon>
        <taxon>Hexapoda</taxon>
        <taxon>Insecta</taxon>
        <taxon>Pterygota</taxon>
        <taxon>Neoptera</taxon>
        <taxon>Endopterygota</taxon>
        <taxon>Diptera</taxon>
        <taxon>Brachycera</taxon>
        <taxon>Muscomorpha</taxon>
        <taxon>Ephydroidea</taxon>
        <taxon>Drosophilidae</taxon>
        <taxon>Drosophila</taxon>
        <taxon>Sophophora</taxon>
    </lineage>
</organism>
<accession>Q6IL33</accession>
<evidence type="ECO:0000313" key="2">
    <source>
        <dbReference type="EMBL" id="DAA03028.1"/>
    </source>
</evidence>
<proteinExistence type="predicted"/>
<dbReference type="EMBL" id="BK002183">
    <property type="protein sequence ID" value="DAA03028.1"/>
    <property type="molecule type" value="Genomic_DNA"/>
</dbReference>
<gene>
    <name evidence="2" type="ORF">HDC10511</name>
</gene>
<reference evidence="2" key="1">
    <citation type="journal article" date="2003" name="Genome Biol.">
        <title>An integrated gene annotation and transcriptional profiling approach towards the full gene content of the Drosophila genome.</title>
        <authorList>
            <person name="Hild M."/>
            <person name="Beckmann B."/>
            <person name="Haas S.A."/>
            <person name="Koch B."/>
            <person name="Solovyev V."/>
            <person name="Busold C."/>
            <person name="Fellenberg K."/>
            <person name="Boutros M."/>
            <person name="Vingron M."/>
            <person name="Sauer F."/>
            <person name="Hoheisel J.D."/>
            <person name="Paro R."/>
        </authorList>
    </citation>
    <scope>NUCLEOTIDE SEQUENCE</scope>
</reference>
<feature type="region of interest" description="Disordered" evidence="1">
    <location>
        <begin position="1"/>
        <end position="24"/>
    </location>
</feature>
<name>Q6IL33_DROME</name>